<reference evidence="2" key="1">
    <citation type="submission" date="2019-06" db="EMBL/GenBank/DDBJ databases">
        <title>The Complete Genome of Proteus mirabilis Siphophage Saba.</title>
        <authorList>
            <person name="Nyugen J."/>
            <person name="Harb L."/>
            <person name="Moreland R."/>
            <person name="Liu M."/>
            <person name="Ramsey J."/>
        </authorList>
    </citation>
    <scope>NUCLEOTIDE SEQUENCE [LARGE SCALE GENOMIC DNA]</scope>
</reference>
<gene>
    <name evidence="1" type="ORF">CPT_Saba_055</name>
</gene>
<dbReference type="Proteomes" id="UP000322840">
    <property type="component" value="Segment"/>
</dbReference>
<evidence type="ECO:0000313" key="2">
    <source>
        <dbReference type="Proteomes" id="UP000322840"/>
    </source>
</evidence>
<organism evidence="1 2">
    <name type="scientific">Proteus phage Saba</name>
    <dbReference type="NCBI Taxonomy" id="2596672"/>
    <lineage>
        <taxon>Viruses</taxon>
        <taxon>Duplodnaviria</taxon>
        <taxon>Heunggongvirae</taxon>
        <taxon>Uroviricota</taxon>
        <taxon>Caudoviricetes</taxon>
        <taxon>Casjensviridae</taxon>
        <taxon>Cenphatecvirus</taxon>
        <taxon>Cenphatecvirus saba</taxon>
    </lineage>
</organism>
<evidence type="ECO:0000313" key="1">
    <source>
        <dbReference type="EMBL" id="QEG09428.1"/>
    </source>
</evidence>
<accession>A0A5B9N5N5</accession>
<keyword evidence="2" id="KW-1185">Reference proteome</keyword>
<proteinExistence type="predicted"/>
<dbReference type="EMBL" id="MN062188">
    <property type="protein sequence ID" value="QEG09428.1"/>
    <property type="molecule type" value="Genomic_DNA"/>
</dbReference>
<dbReference type="Pfam" id="PF23789">
    <property type="entry name" value="Pre_tape_measure"/>
    <property type="match status" value="1"/>
</dbReference>
<protein>
    <submittedName>
        <fullName evidence="1">Tail assembly chaperone</fullName>
    </submittedName>
</protein>
<name>A0A5B9N5N5_9CAUD</name>
<dbReference type="InterPro" id="IPR057378">
    <property type="entry name" value="Pre_tape_measure"/>
</dbReference>
<sequence>MALSDFKPLKEKIIVNEDCSVEVRGLSLSDISNLVALHAQDLDGVYELYHEVSLGKEFNGIILGELIFKLIASAPGLVSSIIAMSSDEPEAVDAAALLPIMSQYEIIQAVFKLTFSDLATLKKVVADAMAKVGEVQAVAKKSKKKA</sequence>